<feature type="compositionally biased region" description="Acidic residues" evidence="2">
    <location>
        <begin position="331"/>
        <end position="340"/>
    </location>
</feature>
<dbReference type="OrthoDB" id="2374466at2759"/>
<feature type="region of interest" description="Disordered" evidence="2">
    <location>
        <begin position="290"/>
        <end position="354"/>
    </location>
</feature>
<dbReference type="EMBL" id="JAEPRA010000002">
    <property type="protein sequence ID" value="KAG2188575.1"/>
    <property type="molecule type" value="Genomic_DNA"/>
</dbReference>
<dbReference type="AlphaFoldDB" id="A0A8H7QAM6"/>
<keyword evidence="1" id="KW-0175">Coiled coil</keyword>
<evidence type="ECO:0000313" key="3">
    <source>
        <dbReference type="EMBL" id="KAG2188575.1"/>
    </source>
</evidence>
<evidence type="ECO:0000313" key="4">
    <source>
        <dbReference type="Proteomes" id="UP000612746"/>
    </source>
</evidence>
<accession>A0A8H7QAM6</accession>
<feature type="compositionally biased region" description="Basic and acidic residues" evidence="2">
    <location>
        <begin position="321"/>
        <end position="330"/>
    </location>
</feature>
<feature type="compositionally biased region" description="Basic and acidic residues" evidence="2">
    <location>
        <begin position="408"/>
        <end position="417"/>
    </location>
</feature>
<keyword evidence="4" id="KW-1185">Reference proteome</keyword>
<proteinExistence type="predicted"/>
<evidence type="ECO:0000256" key="1">
    <source>
        <dbReference type="SAM" id="Coils"/>
    </source>
</evidence>
<name>A0A8H7QAM6_9FUNG</name>
<feature type="coiled-coil region" evidence="1">
    <location>
        <begin position="112"/>
        <end position="139"/>
    </location>
</feature>
<dbReference type="Proteomes" id="UP000612746">
    <property type="component" value="Unassembled WGS sequence"/>
</dbReference>
<sequence length="545" mass="61933">MSRRTQGATTMLDAQSSRFSVNSNLMNYSIPYDDVETNIEPNIKPVQSEQREIQRGDSTTRIRQLENQIEAMTLQNVKLLRTNRLLKIDTDNLIKQTTQPLQEQISELTLANIRLQRANKLLQMDVDEKTNELNRHREEEVIKLKSVGPEYEYLVQMINLLQRQINGSALCEETCCFTAASIDQSAVVMTLPPESDEQKVEAQHICRPVIHSYISQGSYAAELQNKIVELEDTIEDMNQDKEDIIRQLQYHTTDTETLKQELRLKEELVSQLEQEFTSLEELVAHLQQQLDTPDAVSSTNTPPTKKATISTAAPVSILKQSRHDSKINRMEEDDNDEDRDQPDPRRRSQLLMASKRLSFRMNDTQLLEKMLRGDLSVGDEGRHHHVFDDDDSDDDDRNGNSEVSSSKQDIETVKKPEAIVTKEWPSQALKPGSKISKTQDKKLKVDSKIKDKGDDKEEVKALNIKEQGDTELPCLYPNPEKSAAPTIIMVGGQQAVFTVMSLFFGLAATLQITDDWTVPIALAVLASRFLWTGSMHGMQFKIKLP</sequence>
<organism evidence="3 4">
    <name type="scientific">Umbelopsis vinacea</name>
    <dbReference type="NCBI Taxonomy" id="44442"/>
    <lineage>
        <taxon>Eukaryota</taxon>
        <taxon>Fungi</taxon>
        <taxon>Fungi incertae sedis</taxon>
        <taxon>Mucoromycota</taxon>
        <taxon>Mucoromycotina</taxon>
        <taxon>Umbelopsidomycetes</taxon>
        <taxon>Umbelopsidales</taxon>
        <taxon>Umbelopsidaceae</taxon>
        <taxon>Umbelopsis</taxon>
    </lineage>
</organism>
<evidence type="ECO:0000256" key="2">
    <source>
        <dbReference type="SAM" id="MobiDB-lite"/>
    </source>
</evidence>
<feature type="region of interest" description="Disordered" evidence="2">
    <location>
        <begin position="378"/>
        <end position="449"/>
    </location>
</feature>
<feature type="coiled-coil region" evidence="1">
    <location>
        <begin position="220"/>
        <end position="289"/>
    </location>
</feature>
<reference evidence="3" key="1">
    <citation type="submission" date="2020-12" db="EMBL/GenBank/DDBJ databases">
        <title>Metabolic potential, ecology and presence of endohyphal bacteria is reflected in genomic diversity of Mucoromycotina.</title>
        <authorList>
            <person name="Muszewska A."/>
            <person name="Okrasinska A."/>
            <person name="Steczkiewicz K."/>
            <person name="Drgas O."/>
            <person name="Orlowska M."/>
            <person name="Perlinska-Lenart U."/>
            <person name="Aleksandrzak-Piekarczyk T."/>
            <person name="Szatraj K."/>
            <person name="Zielenkiewicz U."/>
            <person name="Pilsyk S."/>
            <person name="Malc E."/>
            <person name="Mieczkowski P."/>
            <person name="Kruszewska J.S."/>
            <person name="Biernat P."/>
            <person name="Pawlowska J."/>
        </authorList>
    </citation>
    <scope>NUCLEOTIDE SEQUENCE</scope>
    <source>
        <strain evidence="3">WA0000051536</strain>
    </source>
</reference>
<protein>
    <submittedName>
        <fullName evidence="3">Uncharacterized protein</fullName>
    </submittedName>
</protein>
<gene>
    <name evidence="3" type="ORF">INT44_001330</name>
</gene>
<feature type="compositionally biased region" description="Basic and acidic residues" evidence="2">
    <location>
        <begin position="437"/>
        <end position="449"/>
    </location>
</feature>
<comment type="caution">
    <text evidence="3">The sequence shown here is derived from an EMBL/GenBank/DDBJ whole genome shotgun (WGS) entry which is preliminary data.</text>
</comment>
<feature type="compositionally biased region" description="Polar residues" evidence="2">
    <location>
        <begin position="290"/>
        <end position="313"/>
    </location>
</feature>